<organism evidence="1 2">
    <name type="scientific">Streptomyces canus</name>
    <dbReference type="NCBI Taxonomy" id="58343"/>
    <lineage>
        <taxon>Bacteria</taxon>
        <taxon>Bacillati</taxon>
        <taxon>Actinomycetota</taxon>
        <taxon>Actinomycetes</taxon>
        <taxon>Kitasatosporales</taxon>
        <taxon>Streptomycetaceae</taxon>
        <taxon>Streptomyces</taxon>
        <taxon>Streptomyces aurantiacus group</taxon>
    </lineage>
</organism>
<evidence type="ECO:0000313" key="1">
    <source>
        <dbReference type="EMBL" id="MDQ0907624.1"/>
    </source>
</evidence>
<evidence type="ECO:0008006" key="3">
    <source>
        <dbReference type="Google" id="ProtNLM"/>
    </source>
</evidence>
<dbReference type="EMBL" id="JAUSZV010000005">
    <property type="protein sequence ID" value="MDQ0907624.1"/>
    <property type="molecule type" value="Genomic_DNA"/>
</dbReference>
<proteinExistence type="predicted"/>
<sequence length="79" mass="8851">MTTAPDVRPMRRSVRHFVTVRRACGRRLVGLFAAMYFGGLRPAESVGLVETDLILPERGWGSALLHRTRPSVGKQWTDS</sequence>
<gene>
    <name evidence="1" type="ORF">QFZ22_003609</name>
</gene>
<comment type="caution">
    <text evidence="1">The sequence shown here is derived from an EMBL/GenBank/DDBJ whole genome shotgun (WGS) entry which is preliminary data.</text>
</comment>
<accession>A0AAW8FC23</accession>
<protein>
    <recommendedName>
        <fullName evidence="3">Tyr recombinase domain-containing protein</fullName>
    </recommendedName>
</protein>
<dbReference type="AlphaFoldDB" id="A0AAW8FC23"/>
<name>A0AAW8FC23_9ACTN</name>
<dbReference type="Proteomes" id="UP001234216">
    <property type="component" value="Unassembled WGS sequence"/>
</dbReference>
<reference evidence="1" key="1">
    <citation type="submission" date="2023-07" db="EMBL/GenBank/DDBJ databases">
        <title>Comparative genomics of wheat-associated soil bacteria to identify genetic determinants of phenazine resistance.</title>
        <authorList>
            <person name="Mouncey N."/>
        </authorList>
    </citation>
    <scope>NUCLEOTIDE SEQUENCE</scope>
    <source>
        <strain evidence="1">V4I22</strain>
    </source>
</reference>
<evidence type="ECO:0000313" key="2">
    <source>
        <dbReference type="Proteomes" id="UP001234216"/>
    </source>
</evidence>